<evidence type="ECO:0000256" key="1">
    <source>
        <dbReference type="ARBA" id="ARBA00023118"/>
    </source>
</evidence>
<evidence type="ECO:0000313" key="4">
    <source>
        <dbReference type="Proteomes" id="UP000078290"/>
    </source>
</evidence>
<dbReference type="InterPro" id="IPR005537">
    <property type="entry name" value="RAMP_III_fam"/>
</dbReference>
<dbReference type="EMBL" id="LXMA01000004">
    <property type="protein sequence ID" value="OAT73985.1"/>
    <property type="molecule type" value="Genomic_DNA"/>
</dbReference>
<organism evidence="3 4">
    <name type="scientific">Parageobacillus thermoglucosidasius</name>
    <name type="common">Geobacillus thermoglucosidasius</name>
    <dbReference type="NCBI Taxonomy" id="1426"/>
    <lineage>
        <taxon>Bacteria</taxon>
        <taxon>Bacillati</taxon>
        <taxon>Bacillota</taxon>
        <taxon>Bacilli</taxon>
        <taxon>Bacillales</taxon>
        <taxon>Anoxybacillaceae</taxon>
        <taxon>Parageobacillus</taxon>
    </lineage>
</organism>
<evidence type="ECO:0000313" key="3">
    <source>
        <dbReference type="EMBL" id="OAT73985.1"/>
    </source>
</evidence>
<comment type="caution">
    <text evidence="3">The sequence shown here is derived from an EMBL/GenBank/DDBJ whole genome shotgun (WGS) entry which is preliminary data.</text>
</comment>
<dbReference type="NCBIfam" id="TIGR02580">
    <property type="entry name" value="cas_RAMP_Cmr4"/>
    <property type="match status" value="1"/>
</dbReference>
<dbReference type="AlphaFoldDB" id="A0A1B7KVD3"/>
<reference evidence="4" key="1">
    <citation type="submission" date="2016-05" db="EMBL/GenBank/DDBJ databases">
        <authorList>
            <person name="Wang W."/>
            <person name="Zhu L."/>
        </authorList>
    </citation>
    <scope>NUCLEOTIDE SEQUENCE [LARGE SCALE GENOMIC DNA]</scope>
    <source>
        <strain evidence="4">W-2</strain>
    </source>
</reference>
<dbReference type="PANTHER" id="PTHR36700:SF1">
    <property type="entry name" value="CRISPR SYSTEM CMR SUBUNIT CMR4"/>
    <property type="match status" value="1"/>
</dbReference>
<dbReference type="InterPro" id="IPR013410">
    <property type="entry name" value="CRISPR-assoc_RAMP_Cmr4"/>
</dbReference>
<dbReference type="Proteomes" id="UP000078290">
    <property type="component" value="Unassembled WGS sequence"/>
</dbReference>
<dbReference type="GO" id="GO:0051607">
    <property type="term" value="P:defense response to virus"/>
    <property type="evidence" value="ECO:0007669"/>
    <property type="project" value="UniProtKB-KW"/>
</dbReference>
<keyword evidence="1" id="KW-0051">Antiviral defense</keyword>
<accession>A0A1B7KVD3</accession>
<protein>
    <submittedName>
        <fullName evidence="3">Type III-B CRISPR module RAMP protein Cmr4</fullName>
    </submittedName>
</protein>
<dbReference type="PANTHER" id="PTHR36700">
    <property type="entry name" value="CRISPR SYSTEM CMR SUBUNIT CMR4"/>
    <property type="match status" value="1"/>
</dbReference>
<feature type="domain" description="CRISPR type III-associated protein" evidence="2">
    <location>
        <begin position="10"/>
        <end position="287"/>
    </location>
</feature>
<dbReference type="Pfam" id="PF03787">
    <property type="entry name" value="RAMPs"/>
    <property type="match status" value="1"/>
</dbReference>
<evidence type="ECO:0000259" key="2">
    <source>
        <dbReference type="Pfam" id="PF03787"/>
    </source>
</evidence>
<gene>
    <name evidence="3" type="ORF">A7K69_16885</name>
</gene>
<proteinExistence type="predicted"/>
<dbReference type="RefSeq" id="WP_064550502.1">
    <property type="nucleotide sequence ID" value="NZ_LXMA01000004.1"/>
</dbReference>
<sequence length="292" mass="32726">MYSIVRPFFLHAVTSVHAGSGSEIGLVDLPIQREKHTGFPKIESSSLKGALRYHITQSLKEKGEDKKLELVFGSDGEENETQASAIALSDARVLLFPVKSLRGVFAWITCPQVLERWNYEIALHEYSIDPLPVPSPKTVSSDRLIAANQHIVLEEYAFEVTVSDDAKQLAERLAKLLSDHVQINIQDRLVVLTDDDFADFVKLSTEVNARIRIDHEKGTVDNGALWYEENVPPETIFYSFLYIGNVRGKGIEGLQKAEDVETFLVKENTFPKVFQLGGNSTLGRGILRTIWV</sequence>
<name>A0A1B7KVD3_PARTM</name>
<dbReference type="OrthoDB" id="9789361at2"/>